<gene>
    <name evidence="6" type="primary">sipV_1</name>
    <name evidence="6" type="ORF">ECLFYP2_00970</name>
</gene>
<dbReference type="GO" id="GO:0006465">
    <property type="term" value="P:signal peptide processing"/>
    <property type="evidence" value="ECO:0007669"/>
    <property type="project" value="InterPro"/>
</dbReference>
<dbReference type="InterPro" id="IPR000223">
    <property type="entry name" value="Pept_S26A_signal_pept_1"/>
</dbReference>
<evidence type="ECO:0000256" key="2">
    <source>
        <dbReference type="ARBA" id="ARBA00009370"/>
    </source>
</evidence>
<dbReference type="GO" id="GO:0009003">
    <property type="term" value="F:signal peptidase activity"/>
    <property type="evidence" value="ECO:0007669"/>
    <property type="project" value="UniProtKB-EC"/>
</dbReference>
<dbReference type="EMBL" id="CACRTX010000020">
    <property type="protein sequence ID" value="VYU64427.1"/>
    <property type="molecule type" value="Genomic_DNA"/>
</dbReference>
<dbReference type="CDD" id="cd06530">
    <property type="entry name" value="S26_SPase_I"/>
    <property type="match status" value="1"/>
</dbReference>
<protein>
    <recommendedName>
        <fullName evidence="4">Signal peptidase I</fullName>
        <ecNumber evidence="4">3.4.21.89</ecNumber>
    </recommendedName>
</protein>
<keyword evidence="4" id="KW-0812">Transmembrane</keyword>
<dbReference type="PRINTS" id="PR00727">
    <property type="entry name" value="LEADERPTASE"/>
</dbReference>
<evidence type="ECO:0000313" key="6">
    <source>
        <dbReference type="EMBL" id="VYU64427.1"/>
    </source>
</evidence>
<feature type="domain" description="Peptidase S26" evidence="5">
    <location>
        <begin position="16"/>
        <end position="156"/>
    </location>
</feature>
<proteinExistence type="inferred from homology"/>
<comment type="subcellular location">
    <subcellularLocation>
        <location evidence="1">Cell membrane</location>
        <topology evidence="1">Single-pass type II membrane protein</topology>
    </subcellularLocation>
    <subcellularLocation>
        <location evidence="4">Membrane</location>
        <topology evidence="4">Single-pass type II membrane protein</topology>
    </subcellularLocation>
</comment>
<comment type="catalytic activity">
    <reaction evidence="4">
        <text>Cleavage of hydrophobic, N-terminal signal or leader sequences from secreted and periplasmic proteins.</text>
        <dbReference type="EC" id="3.4.21.89"/>
    </reaction>
</comment>
<sequence length="159" mass="18209">MSKRHRQIGLPISGIFLMVLLLIAFLQPYRLALVRGTSMLPTIEDRQVVLIHKKRQPNRYQLIAFEQEGKFLIKRVIGVPGDSFVRKQERLLIGAEDTDFDFSFMITVKDEAVEALPIRGYLKEDEYFVVGDALLTSSDSREFGIISSKTFYGVVTTFF</sequence>
<dbReference type="RefSeq" id="WP_421758593.1">
    <property type="nucleotide sequence ID" value="NZ_CACRTX010000020.1"/>
</dbReference>
<dbReference type="PANTHER" id="PTHR43390">
    <property type="entry name" value="SIGNAL PEPTIDASE I"/>
    <property type="match status" value="1"/>
</dbReference>
<name>A0A6N3GI22_ENTCA</name>
<comment type="similarity">
    <text evidence="2 4">Belongs to the peptidase S26 family.</text>
</comment>
<keyword evidence="4" id="KW-1133">Transmembrane helix</keyword>
<keyword evidence="4" id="KW-0645">Protease</keyword>
<dbReference type="AlphaFoldDB" id="A0A6N3GI22"/>
<dbReference type="Gene3D" id="2.10.109.10">
    <property type="entry name" value="Umud Fragment, subunit A"/>
    <property type="match status" value="1"/>
</dbReference>
<feature type="active site" evidence="3">
    <location>
        <position position="74"/>
    </location>
</feature>
<dbReference type="GO" id="GO:0004252">
    <property type="term" value="F:serine-type endopeptidase activity"/>
    <property type="evidence" value="ECO:0007669"/>
    <property type="project" value="InterPro"/>
</dbReference>
<dbReference type="PANTHER" id="PTHR43390:SF1">
    <property type="entry name" value="CHLOROPLAST PROCESSING PEPTIDASE"/>
    <property type="match status" value="1"/>
</dbReference>
<dbReference type="InterPro" id="IPR019533">
    <property type="entry name" value="Peptidase_S26"/>
</dbReference>
<dbReference type="NCBIfam" id="TIGR02227">
    <property type="entry name" value="sigpep_I_bact"/>
    <property type="match status" value="1"/>
</dbReference>
<evidence type="ECO:0000259" key="5">
    <source>
        <dbReference type="Pfam" id="PF10502"/>
    </source>
</evidence>
<feature type="active site" evidence="3">
    <location>
        <position position="38"/>
    </location>
</feature>
<dbReference type="GO" id="GO:0005886">
    <property type="term" value="C:plasma membrane"/>
    <property type="evidence" value="ECO:0007669"/>
    <property type="project" value="UniProtKB-SubCell"/>
</dbReference>
<evidence type="ECO:0000256" key="4">
    <source>
        <dbReference type="RuleBase" id="RU362042"/>
    </source>
</evidence>
<dbReference type="Pfam" id="PF10502">
    <property type="entry name" value="Peptidase_S26"/>
    <property type="match status" value="1"/>
</dbReference>
<feature type="transmembrane region" description="Helical" evidence="4">
    <location>
        <begin position="12"/>
        <end position="29"/>
    </location>
</feature>
<dbReference type="InterPro" id="IPR036286">
    <property type="entry name" value="LexA/Signal_pep-like_sf"/>
</dbReference>
<keyword evidence="4" id="KW-0472">Membrane</keyword>
<reference evidence="6" key="1">
    <citation type="submission" date="2019-11" db="EMBL/GenBank/DDBJ databases">
        <authorList>
            <person name="Feng L."/>
        </authorList>
    </citation>
    <scope>NUCLEOTIDE SEQUENCE</scope>
    <source>
        <strain evidence="6">ECasseliflavusLFYP2</strain>
    </source>
</reference>
<organism evidence="6">
    <name type="scientific">Enterococcus casseliflavus</name>
    <name type="common">Enterococcus flavescens</name>
    <dbReference type="NCBI Taxonomy" id="37734"/>
    <lineage>
        <taxon>Bacteria</taxon>
        <taxon>Bacillati</taxon>
        <taxon>Bacillota</taxon>
        <taxon>Bacilli</taxon>
        <taxon>Lactobacillales</taxon>
        <taxon>Enterococcaceae</taxon>
        <taxon>Enterococcus</taxon>
    </lineage>
</organism>
<dbReference type="EC" id="3.4.21.89" evidence="4"/>
<dbReference type="SUPFAM" id="SSF51306">
    <property type="entry name" value="LexA/Signal peptidase"/>
    <property type="match status" value="1"/>
</dbReference>
<keyword evidence="4 6" id="KW-0378">Hydrolase</keyword>
<evidence type="ECO:0000256" key="1">
    <source>
        <dbReference type="ARBA" id="ARBA00004401"/>
    </source>
</evidence>
<accession>A0A6N3GI22</accession>
<evidence type="ECO:0000256" key="3">
    <source>
        <dbReference type="PIRSR" id="PIRSR600223-1"/>
    </source>
</evidence>